<dbReference type="SUPFAM" id="SSF46689">
    <property type="entry name" value="Homeodomain-like"/>
    <property type="match status" value="1"/>
</dbReference>
<dbReference type="GO" id="GO:0005634">
    <property type="term" value="C:nucleus"/>
    <property type="evidence" value="ECO:0007669"/>
    <property type="project" value="UniProtKB-SubCell"/>
</dbReference>
<dbReference type="Proteomes" id="UP000694545">
    <property type="component" value="Unplaced"/>
</dbReference>
<feature type="compositionally biased region" description="Basic and acidic residues" evidence="12">
    <location>
        <begin position="105"/>
        <end position="124"/>
    </location>
</feature>
<keyword evidence="8" id="KW-0804">Transcription</keyword>
<evidence type="ECO:0000256" key="1">
    <source>
        <dbReference type="ARBA" id="ARBA00003263"/>
    </source>
</evidence>
<keyword evidence="6 10" id="KW-0238">DNA-binding</keyword>
<dbReference type="SMART" id="SM00389">
    <property type="entry name" value="HOX"/>
    <property type="match status" value="1"/>
</dbReference>
<evidence type="ECO:0000256" key="8">
    <source>
        <dbReference type="ARBA" id="ARBA00023163"/>
    </source>
</evidence>
<dbReference type="InterPro" id="IPR020479">
    <property type="entry name" value="HD_metazoa"/>
</dbReference>
<evidence type="ECO:0000256" key="7">
    <source>
        <dbReference type="ARBA" id="ARBA00023155"/>
    </source>
</evidence>
<dbReference type="PROSITE" id="PS50071">
    <property type="entry name" value="HOMEOBOX_2"/>
    <property type="match status" value="1"/>
</dbReference>
<reference evidence="14" key="2">
    <citation type="submission" date="2025-09" db="UniProtKB">
        <authorList>
            <consortium name="Ensembl"/>
        </authorList>
    </citation>
    <scope>IDENTIFICATION</scope>
</reference>
<keyword evidence="5" id="KW-0805">Transcription regulation</keyword>
<comment type="subcellular location">
    <subcellularLocation>
        <location evidence="2 10 11">Nucleus</location>
    </subcellularLocation>
</comment>
<dbReference type="AlphaFoldDB" id="A0A8D2IU59"/>
<dbReference type="KEGG" id="vko:123021847"/>
<evidence type="ECO:0000256" key="4">
    <source>
        <dbReference type="ARBA" id="ARBA00022473"/>
    </source>
</evidence>
<dbReference type="OrthoDB" id="6159439at2759"/>
<feature type="region of interest" description="Disordered" evidence="12">
    <location>
        <begin position="105"/>
        <end position="147"/>
    </location>
</feature>
<dbReference type="Gene3D" id="1.10.10.60">
    <property type="entry name" value="Homeodomain-like"/>
    <property type="match status" value="1"/>
</dbReference>
<organism evidence="14 15">
    <name type="scientific">Varanus komodoensis</name>
    <name type="common">Komodo dragon</name>
    <dbReference type="NCBI Taxonomy" id="61221"/>
    <lineage>
        <taxon>Eukaryota</taxon>
        <taxon>Metazoa</taxon>
        <taxon>Chordata</taxon>
        <taxon>Craniata</taxon>
        <taxon>Vertebrata</taxon>
        <taxon>Euteleostomi</taxon>
        <taxon>Lepidosauria</taxon>
        <taxon>Squamata</taxon>
        <taxon>Bifurcata</taxon>
        <taxon>Unidentata</taxon>
        <taxon>Episquamata</taxon>
        <taxon>Toxicofera</taxon>
        <taxon>Anguimorpha</taxon>
        <taxon>Paleoanguimorpha</taxon>
        <taxon>Varanoidea</taxon>
        <taxon>Varanidae</taxon>
        <taxon>Varanus</taxon>
    </lineage>
</organism>
<dbReference type="OMA" id="KTHVDEC"/>
<evidence type="ECO:0000259" key="13">
    <source>
        <dbReference type="PROSITE" id="PS50071"/>
    </source>
</evidence>
<feature type="DNA-binding region" description="Homeobox" evidence="10">
    <location>
        <begin position="212"/>
        <end position="271"/>
    </location>
</feature>
<evidence type="ECO:0000256" key="3">
    <source>
        <dbReference type="ARBA" id="ARBA00006317"/>
    </source>
</evidence>
<dbReference type="GO" id="GO:0000981">
    <property type="term" value="F:DNA-binding transcription factor activity, RNA polymerase II-specific"/>
    <property type="evidence" value="ECO:0007669"/>
    <property type="project" value="InterPro"/>
</dbReference>
<dbReference type="InterPro" id="IPR009057">
    <property type="entry name" value="Homeodomain-like_sf"/>
</dbReference>
<name>A0A8D2IU59_VARKO</name>
<dbReference type="CTD" id="3238"/>
<dbReference type="RefSeq" id="XP_044282995.1">
    <property type="nucleotide sequence ID" value="XM_044427060.1"/>
</dbReference>
<keyword evidence="9 10" id="KW-0539">Nucleus</keyword>
<dbReference type="Pfam" id="PF00046">
    <property type="entry name" value="Homeodomain"/>
    <property type="match status" value="1"/>
</dbReference>
<evidence type="ECO:0000256" key="9">
    <source>
        <dbReference type="ARBA" id="ARBA00023242"/>
    </source>
</evidence>
<proteinExistence type="inferred from homology"/>
<evidence type="ECO:0000256" key="10">
    <source>
        <dbReference type="PROSITE-ProRule" id="PRU00108"/>
    </source>
</evidence>
<evidence type="ECO:0000256" key="6">
    <source>
        <dbReference type="ARBA" id="ARBA00023125"/>
    </source>
</evidence>
<evidence type="ECO:0000313" key="14">
    <source>
        <dbReference type="Ensembl" id="ENSVKKP00000002486.1"/>
    </source>
</evidence>
<dbReference type="GeneID" id="123021847"/>
<protein>
    <submittedName>
        <fullName evidence="14">Homeobox D12</fullName>
    </submittedName>
</protein>
<keyword evidence="7 10" id="KW-0371">Homeobox</keyword>
<keyword evidence="4" id="KW-0217">Developmental protein</keyword>
<dbReference type="InterPro" id="IPR017970">
    <property type="entry name" value="Homeobox_CS"/>
</dbReference>
<reference evidence="14" key="1">
    <citation type="submission" date="2025-08" db="UniProtKB">
        <authorList>
            <consortium name="Ensembl"/>
        </authorList>
    </citation>
    <scope>IDENTIFICATION</scope>
</reference>
<evidence type="ECO:0000256" key="2">
    <source>
        <dbReference type="ARBA" id="ARBA00004123"/>
    </source>
</evidence>
<sequence length="280" mass="30111">MCDRSLCRPGYAGSLLNLPSAAAADSFYFPALRASRSPPLAASLPGLSYPRSSLAWTCATSCPAQPAASHAFSGSAQPAPYLAAAGSLPSSSGRKEVFDGYPKHEAHAAAPRPDDGGRRQHGGKEAASPHGAGGAASAPAGLASPGRALKHEARRRWPGLLLGAEARCAPAFQEDLRLAVDLNPALPPAAAQPGLRASLHDGLPWRPTQARSRKKRKPYTKQQIADLESEFLLSEFINRQKRKELSHRLNLSDQQVKIWFQNRRMKKKRAATREQALSLY</sequence>
<comment type="similarity">
    <text evidence="3">Belongs to the Abd-B homeobox family.</text>
</comment>
<keyword evidence="15" id="KW-1185">Reference proteome</keyword>
<evidence type="ECO:0000313" key="15">
    <source>
        <dbReference type="Proteomes" id="UP000694545"/>
    </source>
</evidence>
<dbReference type="GO" id="GO:1990837">
    <property type="term" value="F:sequence-specific double-stranded DNA binding"/>
    <property type="evidence" value="ECO:0007669"/>
    <property type="project" value="TreeGrafter"/>
</dbReference>
<dbReference type="PROSITE" id="PS00027">
    <property type="entry name" value="HOMEOBOX_1"/>
    <property type="match status" value="1"/>
</dbReference>
<feature type="region of interest" description="Disordered" evidence="12">
    <location>
        <begin position="191"/>
        <end position="220"/>
    </location>
</feature>
<feature type="domain" description="Homeobox" evidence="13">
    <location>
        <begin position="210"/>
        <end position="270"/>
    </location>
</feature>
<dbReference type="PANTHER" id="PTHR46440:SF1">
    <property type="entry name" value="HOMEOBOX PROTEIN HOX-D12"/>
    <property type="match status" value="1"/>
</dbReference>
<dbReference type="InterPro" id="IPR001356">
    <property type="entry name" value="HD"/>
</dbReference>
<dbReference type="CDD" id="cd00086">
    <property type="entry name" value="homeodomain"/>
    <property type="match status" value="1"/>
</dbReference>
<comment type="function">
    <text evidence="1">Sequence-specific transcription factor which is part of a developmental regulatory system that provides cells with specific positional identities on the anterior-posterior axis.</text>
</comment>
<gene>
    <name evidence="14" type="primary">HOXD12</name>
</gene>
<accession>A0A8D2IU59</accession>
<dbReference type="Ensembl" id="ENSVKKT00000002559.1">
    <property type="protein sequence ID" value="ENSVKKP00000002486.1"/>
    <property type="gene ID" value="ENSVKKG00000001983.1"/>
</dbReference>
<dbReference type="PANTHER" id="PTHR46440">
    <property type="entry name" value="HOMEOBOX PROTEIN HOX-D12-RELATED"/>
    <property type="match status" value="1"/>
</dbReference>
<evidence type="ECO:0000256" key="5">
    <source>
        <dbReference type="ARBA" id="ARBA00023015"/>
    </source>
</evidence>
<dbReference type="PRINTS" id="PR00024">
    <property type="entry name" value="HOMEOBOX"/>
</dbReference>
<evidence type="ECO:0000256" key="11">
    <source>
        <dbReference type="RuleBase" id="RU000682"/>
    </source>
</evidence>
<evidence type="ECO:0000256" key="12">
    <source>
        <dbReference type="SAM" id="MobiDB-lite"/>
    </source>
</evidence>
<feature type="compositionally biased region" description="Low complexity" evidence="12">
    <location>
        <begin position="126"/>
        <end position="147"/>
    </location>
</feature>